<evidence type="ECO:0000259" key="8">
    <source>
        <dbReference type="Pfam" id="PF11967"/>
    </source>
</evidence>
<comment type="caution">
    <text evidence="9">The sequence shown here is derived from an EMBL/GenBank/DDBJ whole genome shotgun (WGS) entry which is preliminary data.</text>
</comment>
<evidence type="ECO:0000256" key="6">
    <source>
        <dbReference type="ARBA" id="ARBA00033409"/>
    </source>
</evidence>
<dbReference type="GO" id="GO:0006302">
    <property type="term" value="P:double-strand break repair"/>
    <property type="evidence" value="ECO:0007669"/>
    <property type="project" value="TreeGrafter"/>
</dbReference>
<dbReference type="InterPro" id="IPR042242">
    <property type="entry name" value="RecO_C"/>
</dbReference>
<dbReference type="SUPFAM" id="SSF50249">
    <property type="entry name" value="Nucleic acid-binding proteins"/>
    <property type="match status" value="1"/>
</dbReference>
<dbReference type="InterPro" id="IPR037278">
    <property type="entry name" value="ARFGAP/RecO"/>
</dbReference>
<protein>
    <recommendedName>
        <fullName evidence="2 7">DNA repair protein RecO</fullName>
    </recommendedName>
    <alternativeName>
        <fullName evidence="6 7">Recombination protein O</fullName>
    </alternativeName>
</protein>
<evidence type="ECO:0000256" key="4">
    <source>
        <dbReference type="ARBA" id="ARBA00023172"/>
    </source>
</evidence>
<dbReference type="EMBL" id="JALBUF010000001">
    <property type="protein sequence ID" value="MCI0181862.1"/>
    <property type="molecule type" value="Genomic_DNA"/>
</dbReference>
<evidence type="ECO:0000313" key="9">
    <source>
        <dbReference type="EMBL" id="MCI0181862.1"/>
    </source>
</evidence>
<dbReference type="Gene3D" id="2.40.50.140">
    <property type="entry name" value="Nucleic acid-binding proteins"/>
    <property type="match status" value="1"/>
</dbReference>
<dbReference type="InterPro" id="IPR003717">
    <property type="entry name" value="RecO"/>
</dbReference>
<dbReference type="PANTHER" id="PTHR33991:SF1">
    <property type="entry name" value="DNA REPAIR PROTEIN RECO"/>
    <property type="match status" value="1"/>
</dbReference>
<comment type="similarity">
    <text evidence="1 7">Belongs to the RecO family.</text>
</comment>
<dbReference type="Pfam" id="PF11967">
    <property type="entry name" value="RecO_N"/>
    <property type="match status" value="1"/>
</dbReference>
<dbReference type="Proteomes" id="UP001139263">
    <property type="component" value="Unassembled WGS sequence"/>
</dbReference>
<evidence type="ECO:0000256" key="5">
    <source>
        <dbReference type="ARBA" id="ARBA00023204"/>
    </source>
</evidence>
<evidence type="ECO:0000256" key="7">
    <source>
        <dbReference type="HAMAP-Rule" id="MF_00201"/>
    </source>
</evidence>
<dbReference type="Pfam" id="PF02565">
    <property type="entry name" value="RecO_C"/>
    <property type="match status" value="1"/>
</dbReference>
<name>A0A9X1V617_9BACL</name>
<dbReference type="PANTHER" id="PTHR33991">
    <property type="entry name" value="DNA REPAIR PROTEIN RECO"/>
    <property type="match status" value="1"/>
</dbReference>
<evidence type="ECO:0000256" key="3">
    <source>
        <dbReference type="ARBA" id="ARBA00022763"/>
    </source>
</evidence>
<accession>A0A9X1V617</accession>
<dbReference type="InterPro" id="IPR022572">
    <property type="entry name" value="DNA_rep/recomb_RecO_N"/>
</dbReference>
<dbReference type="GO" id="GO:0006310">
    <property type="term" value="P:DNA recombination"/>
    <property type="evidence" value="ECO:0007669"/>
    <property type="project" value="UniProtKB-UniRule"/>
</dbReference>
<feature type="domain" description="DNA replication/recombination mediator RecO N-terminal" evidence="8">
    <location>
        <begin position="1"/>
        <end position="78"/>
    </location>
</feature>
<dbReference type="AlphaFoldDB" id="A0A9X1V617"/>
<evidence type="ECO:0000313" key="10">
    <source>
        <dbReference type="Proteomes" id="UP001139263"/>
    </source>
</evidence>
<dbReference type="NCBIfam" id="TIGR00613">
    <property type="entry name" value="reco"/>
    <property type="match status" value="1"/>
</dbReference>
<evidence type="ECO:0000256" key="1">
    <source>
        <dbReference type="ARBA" id="ARBA00007452"/>
    </source>
</evidence>
<dbReference type="GO" id="GO:0043590">
    <property type="term" value="C:bacterial nucleoid"/>
    <property type="evidence" value="ECO:0007669"/>
    <property type="project" value="TreeGrafter"/>
</dbReference>
<keyword evidence="5 7" id="KW-0234">DNA repair</keyword>
<proteinExistence type="inferred from homology"/>
<dbReference type="SUPFAM" id="SSF57863">
    <property type="entry name" value="ArfGap/RecO-like zinc finger"/>
    <property type="match status" value="1"/>
</dbReference>
<keyword evidence="3 7" id="KW-0227">DNA damage</keyword>
<keyword evidence="4 7" id="KW-0233">DNA recombination</keyword>
<keyword evidence="10" id="KW-1185">Reference proteome</keyword>
<dbReference type="HAMAP" id="MF_00201">
    <property type="entry name" value="RecO"/>
    <property type="match status" value="1"/>
</dbReference>
<organism evidence="9 10">
    <name type="scientific">Sulfoacidibacillus ferrooxidans</name>
    <dbReference type="NCBI Taxonomy" id="2005001"/>
    <lineage>
        <taxon>Bacteria</taxon>
        <taxon>Bacillati</taxon>
        <taxon>Bacillota</taxon>
        <taxon>Bacilli</taxon>
        <taxon>Bacillales</taxon>
        <taxon>Alicyclobacillaceae</taxon>
        <taxon>Sulfoacidibacillus</taxon>
    </lineage>
</organism>
<evidence type="ECO:0000256" key="2">
    <source>
        <dbReference type="ARBA" id="ARBA00021310"/>
    </source>
</evidence>
<dbReference type="Gene3D" id="1.20.1440.120">
    <property type="entry name" value="Recombination protein O, C-terminal domain"/>
    <property type="match status" value="1"/>
</dbReference>
<gene>
    <name evidence="7 9" type="primary">recO</name>
    <name evidence="9" type="ORF">MM817_00109</name>
</gene>
<comment type="function">
    <text evidence="7">Involved in DNA repair and RecF pathway recombination.</text>
</comment>
<sequence>MLSRVQGIVLKTYAQGEDDLILELMTKQAGLLRVLSPRAKKQTTSYSAVTQVLVVGDYILQQGITVNVMRQASMIDSYGDLRVDVMTLAYAQAMLELCLRVQHNARGTMDSMIIGYSLYDHLIASLARLRMQRSPSMALVHLQVLALVPLGIIPSYSICASCQQELQFDANHYSFIYGGFLCASCAAKGADKKAVVFHYKARSIMQKLSQIPVSLVGDVRVKADVEKEIRTFLTLYFREYAGISLRSLEVIEQLE</sequence>
<dbReference type="InterPro" id="IPR012340">
    <property type="entry name" value="NA-bd_OB-fold"/>
</dbReference>
<dbReference type="RefSeq" id="WP_241711492.1">
    <property type="nucleotide sequence ID" value="NZ_JALBUF010000001.1"/>
</dbReference>
<reference evidence="9" key="1">
    <citation type="submission" date="2022-03" db="EMBL/GenBank/DDBJ databases">
        <title>Draft Genome Sequence of Firmicute Strain S0AB, a Heterotrophic Iron/Sulfur-Oxidizing Extreme Acidophile.</title>
        <authorList>
            <person name="Vergara E."/>
            <person name="Pakostova E."/>
            <person name="Johnson D.B."/>
            <person name="Holmes D.S."/>
        </authorList>
    </citation>
    <scope>NUCLEOTIDE SEQUENCE</scope>
    <source>
        <strain evidence="9">S0AB</strain>
    </source>
</reference>